<evidence type="ECO:0000313" key="4">
    <source>
        <dbReference type="EnsemblMetazoa" id="MDOA005972-PA"/>
    </source>
</evidence>
<dbReference type="RefSeq" id="XP_005184968.2">
    <property type="nucleotide sequence ID" value="XM_005184911.3"/>
</dbReference>
<dbReference type="InterPro" id="IPR051217">
    <property type="entry name" value="Insect_Cuticle_Struc_Prot"/>
</dbReference>
<dbReference type="KEGG" id="mde:101891120"/>
<dbReference type="GO" id="GO:0042302">
    <property type="term" value="F:structural constituent of cuticle"/>
    <property type="evidence" value="ECO:0007669"/>
    <property type="project" value="UniProtKB-UniRule"/>
</dbReference>
<sequence>MHSFSVILVVSAFVGLTMAGYSHGGGGSSYTSVVKHDIPIYHHHHHGSGVGGGGGDIKYSSGGHYDLGYYGGEYLDKGYGYAGHVGKLDYYKYPKYQFDYGVKDLKTGDIKNQWEHRDGGLVKGGYSLKESDGTTRVVEYHADDHNGFNAVVKKIGHAHHPEIYAKGHQYGAGYGYAGNSLDQGYYHGGYGYGLGHAHGHGHASSYVNVKQL</sequence>
<dbReference type="InterPro" id="IPR031311">
    <property type="entry name" value="CHIT_BIND_RR_consensus"/>
</dbReference>
<dbReference type="STRING" id="7370.A0A1I8MKT0"/>
<keyword evidence="1 2" id="KW-0193">Cuticle</keyword>
<dbReference type="InterPro" id="IPR000618">
    <property type="entry name" value="Insect_cuticle"/>
</dbReference>
<dbReference type="PANTHER" id="PTHR12236:SF86">
    <property type="entry name" value="CCP84AC-RELATED"/>
    <property type="match status" value="1"/>
</dbReference>
<dbReference type="PANTHER" id="PTHR12236">
    <property type="entry name" value="STRUCTURAL CONTITUENT OF CUTICLE"/>
    <property type="match status" value="1"/>
</dbReference>
<evidence type="ECO:0000313" key="5">
    <source>
        <dbReference type="Proteomes" id="UP001652621"/>
    </source>
</evidence>
<reference evidence="6" key="2">
    <citation type="submission" date="2025-04" db="UniProtKB">
        <authorList>
            <consortium name="RefSeq"/>
        </authorList>
    </citation>
    <scope>IDENTIFICATION</scope>
    <source>
        <strain evidence="6">Aabys</strain>
    </source>
</reference>
<evidence type="ECO:0000256" key="3">
    <source>
        <dbReference type="SAM" id="SignalP"/>
    </source>
</evidence>
<evidence type="ECO:0000256" key="1">
    <source>
        <dbReference type="ARBA" id="ARBA00022460"/>
    </source>
</evidence>
<name>A0A1I8MKT0_MUSDO</name>
<dbReference type="AlphaFoldDB" id="A0A1I8MKT0"/>
<reference evidence="4" key="1">
    <citation type="submission" date="2020-05" db="UniProtKB">
        <authorList>
            <consortium name="EnsemblMetazoa"/>
        </authorList>
    </citation>
    <scope>IDENTIFICATION</scope>
    <source>
        <strain evidence="4">Aabys</strain>
    </source>
</reference>
<dbReference type="VEuPathDB" id="VectorBase:MDOA005972"/>
<dbReference type="PRINTS" id="PR00947">
    <property type="entry name" value="CUTICLE"/>
</dbReference>
<keyword evidence="3" id="KW-0732">Signal</keyword>
<protein>
    <submittedName>
        <fullName evidence="6">Adult-specific cuticular protein ACP-22</fullName>
    </submittedName>
</protein>
<dbReference type="VEuPathDB" id="VectorBase:MDOMA2_018587"/>
<gene>
    <name evidence="4" type="primary">101891120</name>
    <name evidence="6" type="synonym">LOC101891120</name>
</gene>
<dbReference type="OrthoDB" id="6382835at2759"/>
<dbReference type="eggNOG" id="ENOG502SGA3">
    <property type="taxonomic scope" value="Eukaryota"/>
</dbReference>
<dbReference type="PROSITE" id="PS00233">
    <property type="entry name" value="CHIT_BIND_RR_1"/>
    <property type="match status" value="1"/>
</dbReference>
<dbReference type="EnsemblMetazoa" id="MDOA005972-RA">
    <property type="protein sequence ID" value="MDOA005972-PA"/>
    <property type="gene ID" value="MDOA005972"/>
</dbReference>
<organism evidence="4">
    <name type="scientific">Musca domestica</name>
    <name type="common">House fly</name>
    <dbReference type="NCBI Taxonomy" id="7370"/>
    <lineage>
        <taxon>Eukaryota</taxon>
        <taxon>Metazoa</taxon>
        <taxon>Ecdysozoa</taxon>
        <taxon>Arthropoda</taxon>
        <taxon>Hexapoda</taxon>
        <taxon>Insecta</taxon>
        <taxon>Pterygota</taxon>
        <taxon>Neoptera</taxon>
        <taxon>Endopterygota</taxon>
        <taxon>Diptera</taxon>
        <taxon>Brachycera</taxon>
        <taxon>Muscomorpha</taxon>
        <taxon>Muscoidea</taxon>
        <taxon>Muscidae</taxon>
        <taxon>Musca</taxon>
    </lineage>
</organism>
<dbReference type="Proteomes" id="UP001652621">
    <property type="component" value="Unplaced"/>
</dbReference>
<dbReference type="GO" id="GO:0005615">
    <property type="term" value="C:extracellular space"/>
    <property type="evidence" value="ECO:0007669"/>
    <property type="project" value="TreeGrafter"/>
</dbReference>
<feature type="signal peptide" evidence="3">
    <location>
        <begin position="1"/>
        <end position="19"/>
    </location>
</feature>
<keyword evidence="5" id="KW-1185">Reference proteome</keyword>
<dbReference type="GeneID" id="101891120"/>
<evidence type="ECO:0000256" key="2">
    <source>
        <dbReference type="PROSITE-ProRule" id="PRU00497"/>
    </source>
</evidence>
<dbReference type="PROSITE" id="PS51155">
    <property type="entry name" value="CHIT_BIND_RR_2"/>
    <property type="match status" value="1"/>
</dbReference>
<evidence type="ECO:0000313" key="6">
    <source>
        <dbReference type="RefSeq" id="XP_005184968.2"/>
    </source>
</evidence>
<dbReference type="Pfam" id="PF00379">
    <property type="entry name" value="Chitin_bind_4"/>
    <property type="match status" value="1"/>
</dbReference>
<accession>A0A1I8MKT0</accession>
<feature type="chain" id="PRO_5044560502" evidence="3">
    <location>
        <begin position="20"/>
        <end position="212"/>
    </location>
</feature>
<proteinExistence type="predicted"/>
<dbReference type="GO" id="GO:0031012">
    <property type="term" value="C:extracellular matrix"/>
    <property type="evidence" value="ECO:0007669"/>
    <property type="project" value="TreeGrafter"/>
</dbReference>